<evidence type="ECO:0008006" key="7">
    <source>
        <dbReference type="Google" id="ProtNLM"/>
    </source>
</evidence>
<feature type="compositionally biased region" description="Basic and acidic residues" evidence="2">
    <location>
        <begin position="157"/>
        <end position="172"/>
    </location>
</feature>
<feature type="compositionally biased region" description="Acidic residues" evidence="2">
    <location>
        <begin position="483"/>
        <end position="494"/>
    </location>
</feature>
<name>A0A9P6QUI4_9FUNG</name>
<keyword evidence="1" id="KW-0597">Phosphoprotein</keyword>
<feature type="compositionally biased region" description="Polar residues" evidence="2">
    <location>
        <begin position="1052"/>
        <end position="1073"/>
    </location>
</feature>
<feature type="compositionally biased region" description="Polar residues" evidence="2">
    <location>
        <begin position="1"/>
        <end position="14"/>
    </location>
</feature>
<feature type="compositionally biased region" description="Low complexity" evidence="2">
    <location>
        <begin position="1207"/>
        <end position="1227"/>
    </location>
</feature>
<evidence type="ECO:0000259" key="3">
    <source>
        <dbReference type="Pfam" id="PF08729"/>
    </source>
</evidence>
<comment type="caution">
    <text evidence="5">The sequence shown here is derived from an EMBL/GenBank/DDBJ whole genome shotgun (WGS) entry which is preliminary data.</text>
</comment>
<dbReference type="Pfam" id="PF14075">
    <property type="entry name" value="UBN_AB"/>
    <property type="match status" value="1"/>
</dbReference>
<feature type="compositionally biased region" description="Low complexity" evidence="2">
    <location>
        <begin position="959"/>
        <end position="981"/>
    </location>
</feature>
<dbReference type="InterPro" id="IPR014840">
    <property type="entry name" value="HRD"/>
</dbReference>
<organism evidence="5 6">
    <name type="scientific">Linnemannia gamsii</name>
    <dbReference type="NCBI Taxonomy" id="64522"/>
    <lineage>
        <taxon>Eukaryota</taxon>
        <taxon>Fungi</taxon>
        <taxon>Fungi incertae sedis</taxon>
        <taxon>Mucoromycota</taxon>
        <taxon>Mortierellomycotina</taxon>
        <taxon>Mortierellomycetes</taxon>
        <taxon>Mortierellales</taxon>
        <taxon>Mortierellaceae</taxon>
        <taxon>Linnemannia</taxon>
    </lineage>
</organism>
<protein>
    <recommendedName>
        <fullName evidence="7">Ubinuclein middle domain-containing protein</fullName>
    </recommendedName>
</protein>
<feature type="region of interest" description="Disordered" evidence="2">
    <location>
        <begin position="1"/>
        <end position="23"/>
    </location>
</feature>
<dbReference type="AlphaFoldDB" id="A0A9P6QUI4"/>
<proteinExistence type="predicted"/>
<dbReference type="Pfam" id="PF08729">
    <property type="entry name" value="HUN"/>
    <property type="match status" value="1"/>
</dbReference>
<feature type="compositionally biased region" description="Acidic residues" evidence="2">
    <location>
        <begin position="97"/>
        <end position="111"/>
    </location>
</feature>
<gene>
    <name evidence="5" type="ORF">BGZ97_003450</name>
</gene>
<feature type="region of interest" description="Disordered" evidence="2">
    <location>
        <begin position="244"/>
        <end position="565"/>
    </location>
</feature>
<feature type="compositionally biased region" description="Basic and acidic residues" evidence="2">
    <location>
        <begin position="1031"/>
        <end position="1042"/>
    </location>
</feature>
<feature type="compositionally biased region" description="Polar residues" evidence="2">
    <location>
        <begin position="828"/>
        <end position="850"/>
    </location>
</feature>
<sequence length="1270" mass="136894">MPSSFQQGSLSKTSIRGAGHQFSRSDAELADILARPRGEQTQVTNDGVRVFVDLSKHTIVNFVDLVAQQHAQRALARKKEAKLAKKQQHAKRIAEPESSDAMEVDPPEETGPESAVQSEADGGDGEDVGESVGESDNSDNSDNNSEDSDDNDSDNPPPKKDFLDNLMDRFEKLYYVLDEEDEEERRAHEEGRPQKKRSRWDFESYDMNDDFIDDSEAMVQSMGIKLRPKESGFYVCRGPLVMVPVDEPSAPRKRGGAGAAGGGRRRVPAATATTTKGSNLAVVESAIEWTPEVSEAERKPSGKSSNGEGGSAAPKKKRTTKAKNVTMADDADNDTNNDSDKQTKAPPKRAKAKATKNLAADAAAAAATQEIPAVADATTTPTPTSDSATSKNATATTSKVSTVPKTKTTAASKATGASSTTSTAAIPIVRVDSPPPIPMDGIEDSSTPQPPPSRPVSPLKVKSRSKAKALKAQQDGSLSADPATDDALTEDDAAQDSHAMDASADHTAMVTASKATPPANVVDHESKSRSSSPTPRRTSNSQGSTRDDGLDSDDQIVELGPKPEEALPEELRASFRAIEEVAENELWETGKTFPVPVRTAMFRFGHQALEYCKGSGKIIPDVYFDHLRSIIPYKAITIRKVIYRILLPNWIKELEFEKTKMITQFTECANRIWRASGLANQATVQDADGDVNLSGDEGRLQKKFPWTHDLRLVLWETMEMFMEIRQAKHELHLVKDNFPAPPTDSKTRKDAYQTLLLSFPSGWTTSYEISRQYSQLKEKVQKQKNDKKEVEVMKPVLPTKTKAAAAGAASRPSKVTSSPSGPATSTTKFTRTPSSSKLTGITSSATSTTLPAKSTTAIANVASTAAPAKLTSATTSTTIPVKPANSPTIPAKIPPSMANTSSSPLLAAVTPDIAAGPRGSPPQVARRVTPNAISSTAPRSPANIHRATTTPEPPHLSGPHVSRPQQSQQPRHPSQPPIQQQAPRAHLSYTGGPMPSSSSTSSLNKKRKNSLGVAYGSGSNADPLVIDEGPVQERDYGYERRRSPQPYYRDSTYPSQVSYSSQDMASSKSSNPGVINKKAKASVGDYGDYGGPSSSTTGSARGMESTGSFSGYHRAVGSGRGGRVESVVVGLRDGPGQGQQHSSSMRRSYSPPSMQQQRLPPVYRSQQPEAIMQYRESPELPPYHHHRQQQQQHEISGVGREGGRLYSSSSMHSPPTSSSSPGPSSARHSGRPVQHPSSHHQRSPDDHPRHPGPHRSQQQQPPASHYSHRR</sequence>
<dbReference type="EMBL" id="JAAAIN010001810">
    <property type="protein sequence ID" value="KAG0299992.1"/>
    <property type="molecule type" value="Genomic_DNA"/>
</dbReference>
<evidence type="ECO:0000256" key="2">
    <source>
        <dbReference type="SAM" id="MobiDB-lite"/>
    </source>
</evidence>
<evidence type="ECO:0000256" key="1">
    <source>
        <dbReference type="ARBA" id="ARBA00022553"/>
    </source>
</evidence>
<evidence type="ECO:0000259" key="4">
    <source>
        <dbReference type="Pfam" id="PF14075"/>
    </source>
</evidence>
<accession>A0A9P6QUI4</accession>
<dbReference type="OrthoDB" id="5576775at2759"/>
<feature type="domain" description="Hpc2-related" evidence="3">
    <location>
        <begin position="203"/>
        <end position="240"/>
    </location>
</feature>
<feature type="compositionally biased region" description="Low complexity" evidence="2">
    <location>
        <begin position="816"/>
        <end position="827"/>
    </location>
</feature>
<keyword evidence="6" id="KW-1185">Reference proteome</keyword>
<evidence type="ECO:0000313" key="5">
    <source>
        <dbReference type="EMBL" id="KAG0299992.1"/>
    </source>
</evidence>
<feature type="domain" description="Ubinuclein middle" evidence="4">
    <location>
        <begin position="565"/>
        <end position="771"/>
    </location>
</feature>
<feature type="region of interest" description="Disordered" evidence="2">
    <location>
        <begin position="78"/>
        <end position="201"/>
    </location>
</feature>
<reference evidence="5" key="1">
    <citation type="journal article" date="2020" name="Fungal Divers.">
        <title>Resolving the Mortierellaceae phylogeny through synthesis of multi-gene phylogenetics and phylogenomics.</title>
        <authorList>
            <person name="Vandepol N."/>
            <person name="Liber J."/>
            <person name="Desiro A."/>
            <person name="Na H."/>
            <person name="Kennedy M."/>
            <person name="Barry K."/>
            <person name="Grigoriev I.V."/>
            <person name="Miller A.N."/>
            <person name="O'Donnell K."/>
            <person name="Stajich J.E."/>
            <person name="Bonito G."/>
        </authorList>
    </citation>
    <scope>NUCLEOTIDE SEQUENCE</scope>
    <source>
        <strain evidence="5">NVP60</strain>
    </source>
</reference>
<evidence type="ECO:0000313" key="6">
    <source>
        <dbReference type="Proteomes" id="UP000823405"/>
    </source>
</evidence>
<feature type="compositionally biased region" description="Low complexity" evidence="2">
    <location>
        <begin position="1142"/>
        <end position="1154"/>
    </location>
</feature>
<feature type="compositionally biased region" description="Low complexity" evidence="2">
    <location>
        <begin position="529"/>
        <end position="541"/>
    </location>
</feature>
<feature type="compositionally biased region" description="Low complexity" evidence="2">
    <location>
        <begin position="1082"/>
        <end position="1099"/>
    </location>
</feature>
<feature type="region of interest" description="Disordered" evidence="2">
    <location>
        <begin position="801"/>
        <end position="850"/>
    </location>
</feature>
<dbReference type="Proteomes" id="UP000823405">
    <property type="component" value="Unassembled WGS sequence"/>
</dbReference>
<feature type="compositionally biased region" description="Acidic residues" evidence="2">
    <location>
        <begin position="136"/>
        <end position="153"/>
    </location>
</feature>
<feature type="region of interest" description="Disordered" evidence="2">
    <location>
        <begin position="867"/>
        <end position="1270"/>
    </location>
</feature>
<dbReference type="InterPro" id="IPR026947">
    <property type="entry name" value="UBN_middle_dom"/>
</dbReference>
<feature type="compositionally biased region" description="Basic and acidic residues" evidence="2">
    <location>
        <begin position="184"/>
        <end position="193"/>
    </location>
</feature>
<feature type="compositionally biased region" description="Low complexity" evidence="2">
    <location>
        <begin position="355"/>
        <end position="425"/>
    </location>
</feature>